<dbReference type="Proteomes" id="UP000507470">
    <property type="component" value="Unassembled WGS sequence"/>
</dbReference>
<name>A0A6J8AS77_MYTCO</name>
<dbReference type="AlphaFoldDB" id="A0A6J8AS77"/>
<dbReference type="OrthoDB" id="6193946at2759"/>
<keyword evidence="2" id="KW-1185">Reference proteome</keyword>
<organism evidence="1 2">
    <name type="scientific">Mytilus coruscus</name>
    <name type="common">Sea mussel</name>
    <dbReference type="NCBI Taxonomy" id="42192"/>
    <lineage>
        <taxon>Eukaryota</taxon>
        <taxon>Metazoa</taxon>
        <taxon>Spiralia</taxon>
        <taxon>Lophotrochozoa</taxon>
        <taxon>Mollusca</taxon>
        <taxon>Bivalvia</taxon>
        <taxon>Autobranchia</taxon>
        <taxon>Pteriomorphia</taxon>
        <taxon>Mytilida</taxon>
        <taxon>Mytiloidea</taxon>
        <taxon>Mytilidae</taxon>
        <taxon>Mytilinae</taxon>
        <taxon>Mytilus</taxon>
    </lineage>
</organism>
<evidence type="ECO:0000313" key="2">
    <source>
        <dbReference type="Proteomes" id="UP000507470"/>
    </source>
</evidence>
<accession>A0A6J8AS77</accession>
<sequence>MSGRSSCSKLHPERRPGVCAYCNNDHISNRYIHLIQKASDLPDFTNFVSSKYKIAELDCICRKCEVCDKFSGKNTGSFKTVSEDKRELFTRYFNFDMHVEKLICCPYCYNNFNAFSRSDAAEDQLSQTTEYLFSCLENFTVIDTEKVTTENIDSFSFRSVLESVINSFCRRKCLAFTNFTNSINVFYKNAKKLGLCRAEGFHRPQWLFTMLKSCLGRALSYYVPKKKNLGRMIYRNGTDIFGCLHTVVVENLKCIDDNKRFKKESIIQAEKMASTVSAESRKNKQEQSLEDAVQILKSYVKIYVSDKIKMDGLPDIDNFKCKDEILKIPPILWNFIFRICSTDNEEKVL</sequence>
<reference evidence="1 2" key="1">
    <citation type="submission" date="2020-06" db="EMBL/GenBank/DDBJ databases">
        <authorList>
            <person name="Li R."/>
            <person name="Bekaert M."/>
        </authorList>
    </citation>
    <scope>NUCLEOTIDE SEQUENCE [LARGE SCALE GENOMIC DNA]</scope>
    <source>
        <strain evidence="2">wild</strain>
    </source>
</reference>
<protein>
    <submittedName>
        <fullName evidence="1">Uncharacterized protein</fullName>
    </submittedName>
</protein>
<evidence type="ECO:0000313" key="1">
    <source>
        <dbReference type="EMBL" id="CAC5371099.1"/>
    </source>
</evidence>
<gene>
    <name evidence="1" type="ORF">MCOR_9678</name>
</gene>
<proteinExistence type="predicted"/>
<dbReference type="EMBL" id="CACVKT020001747">
    <property type="protein sequence ID" value="CAC5371099.1"/>
    <property type="molecule type" value="Genomic_DNA"/>
</dbReference>